<evidence type="ECO:0000313" key="3">
    <source>
        <dbReference type="Proteomes" id="UP000184330"/>
    </source>
</evidence>
<keyword evidence="3" id="KW-1185">Reference proteome</keyword>
<reference evidence="2 3" key="1">
    <citation type="submission" date="2016-03" db="EMBL/GenBank/DDBJ databases">
        <authorList>
            <person name="Ploux O."/>
        </authorList>
    </citation>
    <scope>NUCLEOTIDE SEQUENCE [LARGE SCALE GENOMIC DNA]</scope>
    <source>
        <strain evidence="2 3">UAMH 11012</strain>
    </source>
</reference>
<dbReference type="EMBL" id="FJOG01000002">
    <property type="protein sequence ID" value="CZR52485.1"/>
    <property type="molecule type" value="Genomic_DNA"/>
</dbReference>
<dbReference type="PANTHER" id="PTHR43591">
    <property type="entry name" value="METHYLTRANSFERASE"/>
    <property type="match status" value="1"/>
</dbReference>
<feature type="region of interest" description="Disordered" evidence="1">
    <location>
        <begin position="1"/>
        <end position="70"/>
    </location>
</feature>
<dbReference type="PANTHER" id="PTHR43591:SF102">
    <property type="entry name" value="S-ADENOSYL-L-METHIONINE-DEPENDENT METHYLTRANSFERASE"/>
    <property type="match status" value="1"/>
</dbReference>
<dbReference type="STRING" id="576137.A0A1L7WI93"/>
<dbReference type="Gene3D" id="3.40.50.150">
    <property type="entry name" value="Vaccinia Virus protein VP39"/>
    <property type="match status" value="1"/>
</dbReference>
<keyword evidence="2" id="KW-0489">Methyltransferase</keyword>
<keyword evidence="2" id="KW-0808">Transferase</keyword>
<evidence type="ECO:0000256" key="1">
    <source>
        <dbReference type="SAM" id="MobiDB-lite"/>
    </source>
</evidence>
<organism evidence="2 3">
    <name type="scientific">Phialocephala subalpina</name>
    <dbReference type="NCBI Taxonomy" id="576137"/>
    <lineage>
        <taxon>Eukaryota</taxon>
        <taxon>Fungi</taxon>
        <taxon>Dikarya</taxon>
        <taxon>Ascomycota</taxon>
        <taxon>Pezizomycotina</taxon>
        <taxon>Leotiomycetes</taxon>
        <taxon>Helotiales</taxon>
        <taxon>Mollisiaceae</taxon>
        <taxon>Phialocephala</taxon>
        <taxon>Phialocephala fortinii species complex</taxon>
    </lineage>
</organism>
<proteinExistence type="predicted"/>
<dbReference type="Proteomes" id="UP000184330">
    <property type="component" value="Unassembled WGS sequence"/>
</dbReference>
<dbReference type="AlphaFoldDB" id="A0A1L7WI93"/>
<dbReference type="InterPro" id="IPR029063">
    <property type="entry name" value="SAM-dependent_MTases_sf"/>
</dbReference>
<name>A0A1L7WI93_9HELO</name>
<evidence type="ECO:0000313" key="2">
    <source>
        <dbReference type="EMBL" id="CZR52485.1"/>
    </source>
</evidence>
<dbReference type="SUPFAM" id="SSF53335">
    <property type="entry name" value="S-adenosyl-L-methionine-dependent methyltransferases"/>
    <property type="match status" value="1"/>
</dbReference>
<dbReference type="OrthoDB" id="2013972at2759"/>
<dbReference type="Pfam" id="PF13489">
    <property type="entry name" value="Methyltransf_23"/>
    <property type="match status" value="1"/>
</dbReference>
<dbReference type="GO" id="GO:0032259">
    <property type="term" value="P:methylation"/>
    <property type="evidence" value="ECO:0007669"/>
    <property type="project" value="UniProtKB-KW"/>
</dbReference>
<gene>
    <name evidence="2" type="ORF">PAC_02362</name>
</gene>
<sequence length="371" mass="41355">MSSQHQSAEVAATIPDPEASGITTTAHEEVSNAAPQTEPLAEVHELDFPSELEVGTDSSDSSRDDDSALGASILDSTTSLRSSIYDYMEENGRTYHAFNSGKYMLPNDEREQDRLDLQHHSFRIMLDGKLHLAPISNPQRVLDLATGTGIWAIEFAQEHPEAIVVGTDLSPIQPGYVPPNCQFQVDDAEEEWTFRHKFDYIHARAIVTCFKSNKVMAQKIFDGLAPGGYFELQDPTFPMVCDDGTFEGTALQEWNNLLVEAMSRIGRNLVDGQNWAQYMREAGFVDVTEFRVLVPVNPWARGKKNKLLGAISLQNLLEGVASMSTAAFTRVLGWSQERLEVFLTQVRDDLKSKGVHAYGIVYFCYGKKPLE</sequence>
<accession>A0A1L7WI93</accession>
<dbReference type="CDD" id="cd02440">
    <property type="entry name" value="AdoMet_MTases"/>
    <property type="match status" value="1"/>
</dbReference>
<protein>
    <submittedName>
        <fullName evidence="2">Related to methyltransferase</fullName>
    </submittedName>
</protein>
<dbReference type="GO" id="GO:0008168">
    <property type="term" value="F:methyltransferase activity"/>
    <property type="evidence" value="ECO:0007669"/>
    <property type="project" value="UniProtKB-KW"/>
</dbReference>